<keyword evidence="2" id="KW-1185">Reference proteome</keyword>
<organism evidence="1 2">
    <name type="scientific">Racocetra persica</name>
    <dbReference type="NCBI Taxonomy" id="160502"/>
    <lineage>
        <taxon>Eukaryota</taxon>
        <taxon>Fungi</taxon>
        <taxon>Fungi incertae sedis</taxon>
        <taxon>Mucoromycota</taxon>
        <taxon>Glomeromycotina</taxon>
        <taxon>Glomeromycetes</taxon>
        <taxon>Diversisporales</taxon>
        <taxon>Gigasporaceae</taxon>
        <taxon>Racocetra</taxon>
    </lineage>
</organism>
<reference evidence="1" key="1">
    <citation type="submission" date="2021-06" db="EMBL/GenBank/DDBJ databases">
        <authorList>
            <person name="Kallberg Y."/>
            <person name="Tangrot J."/>
            <person name="Rosling A."/>
        </authorList>
    </citation>
    <scope>NUCLEOTIDE SEQUENCE</scope>
    <source>
        <strain evidence="1">MA461A</strain>
    </source>
</reference>
<gene>
    <name evidence="1" type="ORF">RPERSI_LOCUS20546</name>
</gene>
<feature type="non-terminal residue" evidence="1">
    <location>
        <position position="269"/>
    </location>
</feature>
<dbReference type="EMBL" id="CAJVQC010058331">
    <property type="protein sequence ID" value="CAG8798570.1"/>
    <property type="molecule type" value="Genomic_DNA"/>
</dbReference>
<sequence length="269" mass="31105">MPRENNLLFPDEKGKLKALIFDLLYDQYRGVIVFIRIFEGELKTKQKIKFYHIKDAQVGDTVFDVNQKNPVPLPGYQKLKPNIYSNLYPNDSAEFNEFKKALLELQLQDGSLALENIESNILGPGYCCGFLGLLHREIICERIKQEYNVELILTDPTVNYRLILNNGQIIETANPQKMPELNKVKEIQELFINLIIITPQDYFHRQFVENRSREICLNLKQTLNRQNFTVPIQACIGSKIVARETLSALRKDVTAKLYGGDVTRKVHFT</sequence>
<dbReference type="Proteomes" id="UP000789920">
    <property type="component" value="Unassembled WGS sequence"/>
</dbReference>
<protein>
    <submittedName>
        <fullName evidence="1">13754_t:CDS:1</fullName>
    </submittedName>
</protein>
<evidence type="ECO:0000313" key="1">
    <source>
        <dbReference type="EMBL" id="CAG8798570.1"/>
    </source>
</evidence>
<comment type="caution">
    <text evidence="1">The sequence shown here is derived from an EMBL/GenBank/DDBJ whole genome shotgun (WGS) entry which is preliminary data.</text>
</comment>
<accession>A0ACA9RLY6</accession>
<evidence type="ECO:0000313" key="2">
    <source>
        <dbReference type="Proteomes" id="UP000789920"/>
    </source>
</evidence>
<proteinExistence type="predicted"/>
<name>A0ACA9RLY6_9GLOM</name>